<feature type="compositionally biased region" description="Basic and acidic residues" evidence="1">
    <location>
        <begin position="1"/>
        <end position="10"/>
    </location>
</feature>
<accession>X0TGC9</accession>
<comment type="caution">
    <text evidence="2">The sequence shown here is derived from an EMBL/GenBank/DDBJ whole genome shotgun (WGS) entry which is preliminary data.</text>
</comment>
<dbReference type="EMBL" id="BARS01005551">
    <property type="protein sequence ID" value="GAF75135.1"/>
    <property type="molecule type" value="Genomic_DNA"/>
</dbReference>
<organism evidence="2">
    <name type="scientific">marine sediment metagenome</name>
    <dbReference type="NCBI Taxonomy" id="412755"/>
    <lineage>
        <taxon>unclassified sequences</taxon>
        <taxon>metagenomes</taxon>
        <taxon>ecological metagenomes</taxon>
    </lineage>
</organism>
<evidence type="ECO:0000256" key="1">
    <source>
        <dbReference type="SAM" id="MobiDB-lite"/>
    </source>
</evidence>
<dbReference type="AlphaFoldDB" id="X0TGC9"/>
<name>X0TGC9_9ZZZZ</name>
<dbReference type="InterPro" id="IPR029063">
    <property type="entry name" value="SAM-dependent_MTases_sf"/>
</dbReference>
<proteinExistence type="predicted"/>
<protein>
    <recommendedName>
        <fullName evidence="3">Methyltransferase</fullName>
    </recommendedName>
</protein>
<evidence type="ECO:0008006" key="3">
    <source>
        <dbReference type="Google" id="ProtNLM"/>
    </source>
</evidence>
<dbReference type="Gene3D" id="3.40.50.150">
    <property type="entry name" value="Vaccinia Virus protein VP39"/>
    <property type="match status" value="1"/>
</dbReference>
<reference evidence="2" key="1">
    <citation type="journal article" date="2014" name="Front. Microbiol.">
        <title>High frequency of phylogenetically diverse reductive dehalogenase-homologous genes in deep subseafloor sedimentary metagenomes.</title>
        <authorList>
            <person name="Kawai M."/>
            <person name="Futagami T."/>
            <person name="Toyoda A."/>
            <person name="Takaki Y."/>
            <person name="Nishi S."/>
            <person name="Hori S."/>
            <person name="Arai W."/>
            <person name="Tsubouchi T."/>
            <person name="Morono Y."/>
            <person name="Uchiyama I."/>
            <person name="Ito T."/>
            <person name="Fujiyama A."/>
            <person name="Inagaki F."/>
            <person name="Takami H."/>
        </authorList>
    </citation>
    <scope>NUCLEOTIDE SEQUENCE</scope>
    <source>
        <strain evidence="2">Expedition CK06-06</strain>
    </source>
</reference>
<evidence type="ECO:0000313" key="2">
    <source>
        <dbReference type="EMBL" id="GAF75135.1"/>
    </source>
</evidence>
<gene>
    <name evidence="2" type="ORF">S01H1_10890</name>
</gene>
<feature type="region of interest" description="Disordered" evidence="1">
    <location>
        <begin position="1"/>
        <end position="33"/>
    </location>
</feature>
<sequence length="232" mass="26040">MTDNNDKKTDTILTNDPRPRSSSSGGGGRDSCQTPDMAVDLLTPYIKPGAVVWEPACGEGYMARRLTENGFNVIASDLIFGVDFLTHPLPAGVEYIISNPPFSRICYKFLARMMLLAAQHGIKWALLMKSEVYCNAGYRNSCFGYNRPLTEIIIPTRRIDYKMPGKGWEGDSTFHTNWYTYKMGVGHPIIEAKYPVNPKAGGPNGANRFRREPPTREELNRMLIQAPIQARF</sequence>
<dbReference type="SUPFAM" id="SSF53335">
    <property type="entry name" value="S-adenosyl-L-methionine-dependent methyltransferases"/>
    <property type="match status" value="1"/>
</dbReference>